<dbReference type="STRING" id="411154.GFO_3244"/>
<organism evidence="1 2">
    <name type="scientific">Christiangramia forsetii (strain DSM 17595 / CGMCC 1.15422 / KT0803)</name>
    <name type="common">Gramella forsetii</name>
    <dbReference type="NCBI Taxonomy" id="411154"/>
    <lineage>
        <taxon>Bacteria</taxon>
        <taxon>Pseudomonadati</taxon>
        <taxon>Bacteroidota</taxon>
        <taxon>Flavobacteriia</taxon>
        <taxon>Flavobacteriales</taxon>
        <taxon>Flavobacteriaceae</taxon>
        <taxon>Christiangramia</taxon>
    </lineage>
</organism>
<evidence type="ECO:0000313" key="2">
    <source>
        <dbReference type="Proteomes" id="UP000000755"/>
    </source>
</evidence>
<dbReference type="Proteomes" id="UP000000755">
    <property type="component" value="Chromosome"/>
</dbReference>
<accession>A0M6E2</accession>
<sequence>MRTAERLPVKMKEILRNITGMVGQNDVYKAQK</sequence>
<dbReference type="KEGG" id="gfo:GFO_3244"/>
<protein>
    <submittedName>
        <fullName evidence="1">Uncharacterized protein</fullName>
    </submittedName>
</protein>
<proteinExistence type="predicted"/>
<name>A0M6E2_CHRFK</name>
<reference evidence="1 2" key="1">
    <citation type="journal article" date="2006" name="Environ. Microbiol.">
        <title>Whole genome analysis of the marine Bacteroidetes'Gramella forsetii' reveals adaptations to degradation of polymeric organic matter.</title>
        <authorList>
            <person name="Bauer M."/>
            <person name="Kube M."/>
            <person name="Teeling H."/>
            <person name="Richter M."/>
            <person name="Lombardot T."/>
            <person name="Allers E."/>
            <person name="Wuerdemann C.A."/>
            <person name="Quast C."/>
            <person name="Kuhl H."/>
            <person name="Knaust F."/>
            <person name="Woebken D."/>
            <person name="Bischof K."/>
            <person name="Mussmann M."/>
            <person name="Choudhuri J.V."/>
            <person name="Meyer F."/>
            <person name="Reinhardt R."/>
            <person name="Amann R.I."/>
            <person name="Gloeckner F.O."/>
        </authorList>
    </citation>
    <scope>NUCLEOTIDE SEQUENCE [LARGE SCALE GENOMIC DNA]</scope>
    <source>
        <strain evidence="1 2">KT0803</strain>
    </source>
</reference>
<dbReference type="HOGENOM" id="CLU_3389675_0_0_10"/>
<gene>
    <name evidence="1" type="ordered locus">GFO_3244</name>
</gene>
<dbReference type="EMBL" id="CU207366">
    <property type="protein sequence ID" value="CAL68187.1"/>
    <property type="molecule type" value="Genomic_DNA"/>
</dbReference>
<dbReference type="AlphaFoldDB" id="A0M6E2"/>
<evidence type="ECO:0000313" key="1">
    <source>
        <dbReference type="EMBL" id="CAL68187.1"/>
    </source>
</evidence>